<evidence type="ECO:0000313" key="1">
    <source>
        <dbReference type="EMBL" id="CAG8450458.1"/>
    </source>
</evidence>
<gene>
    <name evidence="1" type="ORF">SPELUC_LOCUS766</name>
</gene>
<accession>A0ACA9K3U5</accession>
<keyword evidence="2" id="KW-1185">Reference proteome</keyword>
<organism evidence="1 2">
    <name type="scientific">Cetraspora pellucida</name>
    <dbReference type="NCBI Taxonomy" id="1433469"/>
    <lineage>
        <taxon>Eukaryota</taxon>
        <taxon>Fungi</taxon>
        <taxon>Fungi incertae sedis</taxon>
        <taxon>Mucoromycota</taxon>
        <taxon>Glomeromycotina</taxon>
        <taxon>Glomeromycetes</taxon>
        <taxon>Diversisporales</taxon>
        <taxon>Gigasporaceae</taxon>
        <taxon>Cetraspora</taxon>
    </lineage>
</organism>
<reference evidence="1" key="1">
    <citation type="submission" date="2021-06" db="EMBL/GenBank/DDBJ databases">
        <authorList>
            <person name="Kallberg Y."/>
            <person name="Tangrot J."/>
            <person name="Rosling A."/>
        </authorList>
    </citation>
    <scope>NUCLEOTIDE SEQUENCE</scope>
    <source>
        <strain evidence="1">28 12/20/2015</strain>
    </source>
</reference>
<dbReference type="EMBL" id="CAJVPW010000330">
    <property type="protein sequence ID" value="CAG8450458.1"/>
    <property type="molecule type" value="Genomic_DNA"/>
</dbReference>
<dbReference type="Proteomes" id="UP000789366">
    <property type="component" value="Unassembled WGS sequence"/>
</dbReference>
<name>A0ACA9K3U5_9GLOM</name>
<sequence length="308" mass="34456">MRRRASQNVKVDQQPPDIAYFGEIAFGDEDSAQKFDLIFDTRSAHLFVISTDCNSPACQEKLKYDQNNDKDFKPLNKNFKVQYDKGSASGVSGTTTIEIGGGFLVDNQEFGLVNILSDEFEIDEFEGMMGIALSSASENDQLTPITNLINNNALTAPQFSFMLGRITWSDLADNNKGHWLIPLDDCIVNDQESGFQNINGNIVTGTTLIHVPIDVTRTIYSKMQDVMERDNGRFYLFCDSKNVIGLKFKGLTWNIDVRDLLIKDGDECYGAIIGDNNDAQWVICDTFLKNVYSIFDQGTLQVGFGKLL</sequence>
<evidence type="ECO:0000313" key="2">
    <source>
        <dbReference type="Proteomes" id="UP000789366"/>
    </source>
</evidence>
<comment type="caution">
    <text evidence="1">The sequence shown here is derived from an EMBL/GenBank/DDBJ whole genome shotgun (WGS) entry which is preliminary data.</text>
</comment>
<protein>
    <submittedName>
        <fullName evidence="1">5571_t:CDS:1</fullName>
    </submittedName>
</protein>
<proteinExistence type="predicted"/>